<evidence type="ECO:0000313" key="6">
    <source>
        <dbReference type="Proteomes" id="UP000692954"/>
    </source>
</evidence>
<feature type="domain" description="Ubiquitin-like protease family profile" evidence="4">
    <location>
        <begin position="210"/>
        <end position="392"/>
    </location>
</feature>
<gene>
    <name evidence="5" type="ORF">PSON_ATCC_30995.1.T1760076</name>
</gene>
<dbReference type="GO" id="GO:0006508">
    <property type="term" value="P:proteolysis"/>
    <property type="evidence" value="ECO:0007669"/>
    <property type="project" value="UniProtKB-KW"/>
</dbReference>
<dbReference type="GO" id="GO:0000338">
    <property type="term" value="P:protein deneddylation"/>
    <property type="evidence" value="ECO:0007669"/>
    <property type="project" value="TreeGrafter"/>
</dbReference>
<dbReference type="GO" id="GO:0019784">
    <property type="term" value="F:deNEDDylase activity"/>
    <property type="evidence" value="ECO:0007669"/>
    <property type="project" value="InterPro"/>
</dbReference>
<dbReference type="AlphaFoldDB" id="A0A8S1RIY0"/>
<sequence length="421" mass="50785">MYRGSQFIELPFGYFSKNNEQISQQIEKKQIILKVPLREIREYSLFDKMLNEQRIYYIKINPIPHGFDRLILQTHLRFYCQSDTYLKNDSVEQIKGKCYKIKYDENSNPEFKIQEGVFNINSKKEEYHLQISMDYLIDDHSHNQLESIKKQQSLPQNLEDTRKIKQENIDQKRDKIIIMNEKNEILRSKSNEDDGSFKQIYQKIWVVYNQSISDRDESIIKSDSTQWVTSSLIDSLVEYLNKKSEQKINEQKLEDRIKINRILFVPSYVTTSFGVCDDIIIFTKKAEELLKQEFRFYKELNYDMKQVYGKIGFPVNINNMHWVFLLFDLKNEIITLYDSLRTKQNKINPSPFIKAIAKFLNQKFRKCYVDNYEKQKDIYSCGYYVSSFMKFEYKLQFNKQELYKFTQKEMKRKLRKIVSIK</sequence>
<dbReference type="PANTHER" id="PTHR46468">
    <property type="entry name" value="SENTRIN-SPECIFIC PROTEASE 8"/>
    <property type="match status" value="1"/>
</dbReference>
<reference evidence="5" key="1">
    <citation type="submission" date="2021-01" db="EMBL/GenBank/DDBJ databases">
        <authorList>
            <consortium name="Genoscope - CEA"/>
            <person name="William W."/>
        </authorList>
    </citation>
    <scope>NUCLEOTIDE SEQUENCE</scope>
</reference>
<proteinExistence type="predicted"/>
<dbReference type="InterPro" id="IPR044613">
    <property type="entry name" value="Nep1/2-like"/>
</dbReference>
<keyword evidence="6" id="KW-1185">Reference proteome</keyword>
<name>A0A8S1RIY0_9CILI</name>
<evidence type="ECO:0000259" key="4">
    <source>
        <dbReference type="PROSITE" id="PS50600"/>
    </source>
</evidence>
<accession>A0A8S1RIY0</accession>
<keyword evidence="3" id="KW-0788">Thiol protease</keyword>
<dbReference type="PANTHER" id="PTHR46468:SF1">
    <property type="entry name" value="SENTRIN-SPECIFIC PROTEASE 8"/>
    <property type="match status" value="1"/>
</dbReference>
<dbReference type="InterPro" id="IPR003653">
    <property type="entry name" value="Peptidase_C48_C"/>
</dbReference>
<protein>
    <recommendedName>
        <fullName evidence="4">Ubiquitin-like protease family profile domain-containing protein</fullName>
    </recommendedName>
</protein>
<evidence type="ECO:0000256" key="2">
    <source>
        <dbReference type="ARBA" id="ARBA00022801"/>
    </source>
</evidence>
<dbReference type="OrthoDB" id="1939479at2759"/>
<organism evidence="5 6">
    <name type="scientific">Paramecium sonneborni</name>
    <dbReference type="NCBI Taxonomy" id="65129"/>
    <lineage>
        <taxon>Eukaryota</taxon>
        <taxon>Sar</taxon>
        <taxon>Alveolata</taxon>
        <taxon>Ciliophora</taxon>
        <taxon>Intramacronucleata</taxon>
        <taxon>Oligohymenophorea</taxon>
        <taxon>Peniculida</taxon>
        <taxon>Parameciidae</taxon>
        <taxon>Paramecium</taxon>
    </lineage>
</organism>
<dbReference type="EMBL" id="CAJJDN010000176">
    <property type="protein sequence ID" value="CAD8127427.1"/>
    <property type="molecule type" value="Genomic_DNA"/>
</dbReference>
<dbReference type="Pfam" id="PF02902">
    <property type="entry name" value="Peptidase_C48"/>
    <property type="match status" value="1"/>
</dbReference>
<comment type="caution">
    <text evidence="5">The sequence shown here is derived from an EMBL/GenBank/DDBJ whole genome shotgun (WGS) entry which is preliminary data.</text>
</comment>
<dbReference type="PROSITE" id="PS50600">
    <property type="entry name" value="ULP_PROTEASE"/>
    <property type="match status" value="1"/>
</dbReference>
<evidence type="ECO:0000313" key="5">
    <source>
        <dbReference type="EMBL" id="CAD8127427.1"/>
    </source>
</evidence>
<keyword evidence="1" id="KW-0645">Protease</keyword>
<dbReference type="Proteomes" id="UP000692954">
    <property type="component" value="Unassembled WGS sequence"/>
</dbReference>
<keyword evidence="2" id="KW-0378">Hydrolase</keyword>
<evidence type="ECO:0000256" key="1">
    <source>
        <dbReference type="ARBA" id="ARBA00022670"/>
    </source>
</evidence>
<dbReference type="GO" id="GO:0008234">
    <property type="term" value="F:cysteine-type peptidase activity"/>
    <property type="evidence" value="ECO:0007669"/>
    <property type="project" value="UniProtKB-KW"/>
</dbReference>
<evidence type="ECO:0000256" key="3">
    <source>
        <dbReference type="ARBA" id="ARBA00022807"/>
    </source>
</evidence>